<reference evidence="2 3" key="1">
    <citation type="submission" date="2021-03" db="EMBL/GenBank/DDBJ databases">
        <title>Human Oral Microbial Genomes.</title>
        <authorList>
            <person name="Johnston C.D."/>
            <person name="Chen T."/>
            <person name="Dewhirst F.E."/>
        </authorList>
    </citation>
    <scope>NUCLEOTIDE SEQUENCE [LARGE SCALE GENOMIC DNA]</scope>
    <source>
        <strain evidence="2 3">DSMZ 100122</strain>
    </source>
</reference>
<protein>
    <recommendedName>
        <fullName evidence="4">DUF3137 domain-containing protein</fullName>
    </recommendedName>
</protein>
<dbReference type="RefSeq" id="WP_212323380.1">
    <property type="nucleotide sequence ID" value="NZ_AP024463.1"/>
</dbReference>
<accession>A0ABX7Y539</accession>
<sequence length="401" mass="44399">MAIFINILLVLLALALIGLAIWGIVRYRYVKSLKALGWEFDSNPPIDVANGLNVPPFGIGFGRSVDDAIHGASRDQATPFVAFKYRCTNWRSAGYVVRMPLPAPYLPGEVTGPACSADLPLAPAPVQYGAATATAPDPRVAQAYGAALAPQLQGPWRLSIDHQDLVLIDAPKKAEELAAVVEVMAQARGALLALPHEQFAGPPPPPGLSVYGHDDWTYLPRDDSYLQQIGHTTGGSNHKAKDIIYGTAANISFLRLTHTWETTYTTTDGQGNTQTHTEHHEEMLCEFRPGFPFMDLSANWGFFGKKQKFEWEEFNRQFKIRSANPRFASDVIHQRQMEYLMASGPVSFNISEGRILIGGDNDWWPQNIEAVLSFLVGFFGRVPDFVWQNLGAWPRPVPEVR</sequence>
<gene>
    <name evidence="2" type="ORF">J5A65_13965</name>
</gene>
<keyword evidence="3" id="KW-1185">Reference proteome</keyword>
<dbReference type="EMBL" id="CP072384">
    <property type="protein sequence ID" value="QUC07998.1"/>
    <property type="molecule type" value="Genomic_DNA"/>
</dbReference>
<proteinExistence type="predicted"/>
<dbReference type="Proteomes" id="UP000678513">
    <property type="component" value="Chromosome"/>
</dbReference>
<organism evidence="2 3">
    <name type="scientific">Arachnia rubra</name>
    <dbReference type="NCBI Taxonomy" id="1547448"/>
    <lineage>
        <taxon>Bacteria</taxon>
        <taxon>Bacillati</taxon>
        <taxon>Actinomycetota</taxon>
        <taxon>Actinomycetes</taxon>
        <taxon>Propionibacteriales</taxon>
        <taxon>Propionibacteriaceae</taxon>
        <taxon>Arachnia</taxon>
    </lineage>
</organism>
<keyword evidence="1" id="KW-0472">Membrane</keyword>
<evidence type="ECO:0000313" key="3">
    <source>
        <dbReference type="Proteomes" id="UP000678513"/>
    </source>
</evidence>
<keyword evidence="1" id="KW-1133">Transmembrane helix</keyword>
<evidence type="ECO:0000256" key="1">
    <source>
        <dbReference type="SAM" id="Phobius"/>
    </source>
</evidence>
<evidence type="ECO:0008006" key="4">
    <source>
        <dbReference type="Google" id="ProtNLM"/>
    </source>
</evidence>
<feature type="transmembrane region" description="Helical" evidence="1">
    <location>
        <begin position="6"/>
        <end position="25"/>
    </location>
</feature>
<name>A0ABX7Y539_9ACTN</name>
<evidence type="ECO:0000313" key="2">
    <source>
        <dbReference type="EMBL" id="QUC07998.1"/>
    </source>
</evidence>
<keyword evidence="1" id="KW-0812">Transmembrane</keyword>